<dbReference type="EMBL" id="DF970196">
    <property type="protein sequence ID" value="GAP66255.1"/>
    <property type="molecule type" value="Genomic_DNA"/>
</dbReference>
<keyword evidence="3" id="KW-1185">Reference proteome</keyword>
<reference evidence="2" key="2">
    <citation type="submission" date="2015-08" db="EMBL/GenBank/DDBJ databases">
        <title>Complete DNA Sequence of Pseudomonas syringae pv. actinidiae, the Causal Agent of Kiwifruit Canker Disease.</title>
        <authorList>
            <person name="Rikkerink E.H.A."/>
            <person name="Fineran P.C."/>
        </authorList>
    </citation>
    <scope>NUCLEOTIDE SEQUENCE</scope>
    <source>
        <strain evidence="2">SkMP5</strain>
    </source>
</reference>
<gene>
    <name evidence="1" type="ORF">MBSD_1227</name>
    <name evidence="2" type="ORF">MBSD_n1559</name>
</gene>
<evidence type="ECO:0000313" key="1">
    <source>
        <dbReference type="EMBL" id="GAN44692.1"/>
    </source>
</evidence>
<dbReference type="EMBL" id="DF952378">
    <property type="protein sequence ID" value="GAN44692.1"/>
    <property type="molecule type" value="Genomic_DNA"/>
</dbReference>
<dbReference type="HOGENOM" id="CLU_114463_0_0_6"/>
<sequence>MTLADLLRALLPPTAYDPQGETVGAVITGEANALQAAIDSAQAISDAMDPQVADNAALAEWERTLAITPRPDASLAMRAQAVLAKLAALGGLSIPYFTRLAAGMGYGVAITEPRAFRCGISHCGERLYGEDVVFVWQVTITSRPAGADATTDAALQVVFDDLKPAHTLCQFLEA</sequence>
<name>A0A0K8QMX7_9GAMM</name>
<dbReference type="AlphaFoldDB" id="A0A0K8QMX7"/>
<reference evidence="1" key="1">
    <citation type="submission" date="2015-03" db="EMBL/GenBank/DDBJ databases">
        <title>Draft genome sequence of Mizugakiibacter sediminis skMP5.</title>
        <authorList>
            <person name="Watanabe T."/>
            <person name="Kojima H."/>
            <person name="Fukui M."/>
        </authorList>
    </citation>
    <scope>NUCLEOTIDE SEQUENCE</scope>
    <source>
        <strain evidence="1">SkMP5</strain>
    </source>
</reference>
<dbReference type="Pfam" id="PF10076">
    <property type="entry name" value="Phage_Mu_Gp48"/>
    <property type="match status" value="1"/>
</dbReference>
<proteinExistence type="predicted"/>
<protein>
    <submittedName>
        <fullName evidence="2">Phage tail protein</fullName>
    </submittedName>
</protein>
<dbReference type="STRING" id="1475481.GCA_000953855_01588"/>
<dbReference type="InterPro" id="IPR018755">
    <property type="entry name" value="Phage_Mu_Gp48"/>
</dbReference>
<dbReference type="Proteomes" id="UP000253740">
    <property type="component" value="Unassembled WGS sequence"/>
</dbReference>
<evidence type="ECO:0000313" key="3">
    <source>
        <dbReference type="Proteomes" id="UP000253740"/>
    </source>
</evidence>
<evidence type="ECO:0000313" key="2">
    <source>
        <dbReference type="EMBL" id="GAP66255.1"/>
    </source>
</evidence>
<organism evidence="2">
    <name type="scientific">Mizugakiibacter sediminis</name>
    <dbReference type="NCBI Taxonomy" id="1475481"/>
    <lineage>
        <taxon>Bacteria</taxon>
        <taxon>Pseudomonadati</taxon>
        <taxon>Pseudomonadota</taxon>
        <taxon>Gammaproteobacteria</taxon>
        <taxon>Lysobacterales</taxon>
        <taxon>Rhodanobacteraceae</taxon>
        <taxon>Mizugakiibacter</taxon>
    </lineage>
</organism>
<accession>A0A0K8QMX7</accession>
<dbReference type="RefSeq" id="WP_062536765.1">
    <property type="nucleotide sequence ID" value="NZ_DF970196.1"/>
</dbReference>